<dbReference type="NCBIfam" id="TIGR02673">
    <property type="entry name" value="FtsE"/>
    <property type="match status" value="1"/>
</dbReference>
<dbReference type="PATRIC" id="fig|883113.3.peg.537"/>
<evidence type="ECO:0000313" key="15">
    <source>
        <dbReference type="Proteomes" id="UP000006190"/>
    </source>
</evidence>
<evidence type="ECO:0000313" key="14">
    <source>
        <dbReference type="EMBL" id="EHR37906.1"/>
    </source>
</evidence>
<proteinExistence type="inferred from homology"/>
<dbReference type="STRING" id="883113.HMPREF9708_00535"/>
<dbReference type="InterPro" id="IPR015854">
    <property type="entry name" value="ABC_transpr_LolD-like"/>
</dbReference>
<dbReference type="GO" id="GO:0022857">
    <property type="term" value="F:transmembrane transporter activity"/>
    <property type="evidence" value="ECO:0007669"/>
    <property type="project" value="TreeGrafter"/>
</dbReference>
<keyword evidence="15" id="KW-1185">Reference proteome</keyword>
<gene>
    <name evidence="12" type="primary">ftsE</name>
    <name evidence="14" type="ORF">HMPREF9708_00535</name>
</gene>
<comment type="similarity">
    <text evidence="1 12">Belongs to the ABC transporter superfamily.</text>
</comment>
<dbReference type="FunFam" id="3.40.50.300:FF:000056">
    <property type="entry name" value="Cell division ATP-binding protein FtsE"/>
    <property type="match status" value="1"/>
</dbReference>
<sequence length="228" mass="25416">MIELKEVSKQYPNGIWALKDIDLTIQTGEFVYIVGPSGSGKSTLMKLLNKQEAPTTGSIQIDHFNLNKVRARNVHQLRRHVGVVFQDFRLLPTYTVFENIAYALEVTGASRKEIKHRVDEVLAIVNMKAKMHQLPHELSGGEQQRVAIARALANKPQILVADEPTGNLDPTNAVEIMHALEAVNKQGTTVLMGTHNDSIVNSHPHRLLQLHQGKLVRDLGRSGKSCER</sequence>
<evidence type="ECO:0000256" key="6">
    <source>
        <dbReference type="ARBA" id="ARBA00022741"/>
    </source>
</evidence>
<evidence type="ECO:0000256" key="2">
    <source>
        <dbReference type="ARBA" id="ARBA00020019"/>
    </source>
</evidence>
<dbReference type="InterPro" id="IPR003439">
    <property type="entry name" value="ABC_transporter-like_ATP-bd"/>
</dbReference>
<dbReference type="PROSITE" id="PS50893">
    <property type="entry name" value="ABC_TRANSPORTER_2"/>
    <property type="match status" value="1"/>
</dbReference>
<feature type="domain" description="ABC transporter" evidence="13">
    <location>
        <begin position="2"/>
        <end position="228"/>
    </location>
</feature>
<dbReference type="InterPro" id="IPR003593">
    <property type="entry name" value="AAA+_ATPase"/>
</dbReference>
<keyword evidence="9 12" id="KW-0131">Cell cycle</keyword>
<keyword evidence="5 12" id="KW-0132">Cell division</keyword>
<keyword evidence="3" id="KW-0813">Transport</keyword>
<dbReference type="HOGENOM" id="CLU_000604_1_22_9"/>
<evidence type="ECO:0000256" key="3">
    <source>
        <dbReference type="ARBA" id="ARBA00022448"/>
    </source>
</evidence>
<dbReference type="PANTHER" id="PTHR24220">
    <property type="entry name" value="IMPORT ATP-BINDING PROTEIN"/>
    <property type="match status" value="1"/>
</dbReference>
<dbReference type="InterPro" id="IPR027417">
    <property type="entry name" value="P-loop_NTPase"/>
</dbReference>
<dbReference type="GO" id="GO:0005524">
    <property type="term" value="F:ATP binding"/>
    <property type="evidence" value="ECO:0007669"/>
    <property type="project" value="UniProtKB-UniRule"/>
</dbReference>
<reference evidence="14 15" key="1">
    <citation type="submission" date="2012-01" db="EMBL/GenBank/DDBJ databases">
        <title>The Genome Sequence of Facklamia languida CCUG 37842.</title>
        <authorList>
            <consortium name="The Broad Institute Genome Sequencing Platform"/>
            <person name="Earl A."/>
            <person name="Ward D."/>
            <person name="Feldgarden M."/>
            <person name="Gevers D."/>
            <person name="Huys G."/>
            <person name="Young S.K."/>
            <person name="Zeng Q."/>
            <person name="Gargeya S."/>
            <person name="Fitzgerald M."/>
            <person name="Haas B."/>
            <person name="Abouelleil A."/>
            <person name="Alvarado L."/>
            <person name="Arachchi H.M."/>
            <person name="Berlin A."/>
            <person name="Chapman S.B."/>
            <person name="Gearin G."/>
            <person name="Goldberg J."/>
            <person name="Griggs A."/>
            <person name="Gujja S."/>
            <person name="Hansen M."/>
            <person name="Heiman D."/>
            <person name="Howarth C."/>
            <person name="Larimer J."/>
            <person name="Lui A."/>
            <person name="MacDonald P.J.P."/>
            <person name="McCowen C."/>
            <person name="Montmayeur A."/>
            <person name="Murphy C."/>
            <person name="Neiman D."/>
            <person name="Pearson M."/>
            <person name="Priest M."/>
            <person name="Roberts A."/>
            <person name="Saif S."/>
            <person name="Shea T."/>
            <person name="Sisk P."/>
            <person name="Stolte C."/>
            <person name="Sykes S."/>
            <person name="Wortman J."/>
            <person name="Nusbaum C."/>
            <person name="Birren B."/>
        </authorList>
    </citation>
    <scope>NUCLEOTIDE SEQUENCE [LARGE SCALE GENOMIC DNA]</scope>
    <source>
        <strain evidence="14 15">CCUG 37842</strain>
    </source>
</reference>
<dbReference type="AlphaFoldDB" id="H3NIA7"/>
<dbReference type="eggNOG" id="COG2884">
    <property type="taxonomic scope" value="Bacteria"/>
</dbReference>
<dbReference type="RefSeq" id="WP_006308562.1">
    <property type="nucleotide sequence ID" value="NZ_JH601133.1"/>
</dbReference>
<dbReference type="GO" id="GO:0016887">
    <property type="term" value="F:ATP hydrolysis activity"/>
    <property type="evidence" value="ECO:0007669"/>
    <property type="project" value="InterPro"/>
</dbReference>
<organism evidence="14 15">
    <name type="scientific">Facklamia languida CCUG 37842</name>
    <dbReference type="NCBI Taxonomy" id="883113"/>
    <lineage>
        <taxon>Bacteria</taxon>
        <taxon>Bacillati</taxon>
        <taxon>Bacillota</taxon>
        <taxon>Bacilli</taxon>
        <taxon>Lactobacillales</taxon>
        <taxon>Aerococcaceae</taxon>
        <taxon>Facklamia</taxon>
    </lineage>
</organism>
<dbReference type="PANTHER" id="PTHR24220:SF470">
    <property type="entry name" value="CELL DIVISION ATP-BINDING PROTEIN FTSE"/>
    <property type="match status" value="1"/>
</dbReference>
<comment type="subcellular location">
    <subcellularLocation>
        <location evidence="12">Cell membrane</location>
        <topology evidence="12">Peripheral membrane protein</topology>
        <orientation evidence="12">Cytoplasmic side</orientation>
    </subcellularLocation>
</comment>
<dbReference type="Proteomes" id="UP000006190">
    <property type="component" value="Unassembled WGS sequence"/>
</dbReference>
<evidence type="ECO:0000256" key="7">
    <source>
        <dbReference type="ARBA" id="ARBA00022840"/>
    </source>
</evidence>
<evidence type="ECO:0000256" key="5">
    <source>
        <dbReference type="ARBA" id="ARBA00022618"/>
    </source>
</evidence>
<evidence type="ECO:0000256" key="11">
    <source>
        <dbReference type="ARBA" id="ARBA00055994"/>
    </source>
</evidence>
<dbReference type="SMART" id="SM00382">
    <property type="entry name" value="AAA"/>
    <property type="match status" value="1"/>
</dbReference>
<dbReference type="GO" id="GO:0051301">
    <property type="term" value="P:cell division"/>
    <property type="evidence" value="ECO:0007669"/>
    <property type="project" value="UniProtKB-UniRule"/>
</dbReference>
<comment type="catalytic activity">
    <reaction evidence="10">
        <text>ATP + H2O = ADP + phosphate + H(+)</text>
        <dbReference type="Rhea" id="RHEA:13065"/>
        <dbReference type="ChEBI" id="CHEBI:15377"/>
        <dbReference type="ChEBI" id="CHEBI:15378"/>
        <dbReference type="ChEBI" id="CHEBI:30616"/>
        <dbReference type="ChEBI" id="CHEBI:43474"/>
        <dbReference type="ChEBI" id="CHEBI:456216"/>
    </reaction>
</comment>
<dbReference type="SUPFAM" id="SSF52540">
    <property type="entry name" value="P-loop containing nucleoside triphosphate hydrolases"/>
    <property type="match status" value="1"/>
</dbReference>
<comment type="function">
    <text evidence="11">Part of the ABC transporter FtsEX involved in cellular division. Has ATPase activity. Essential for cell division and viability.</text>
</comment>
<keyword evidence="7 12" id="KW-0067">ATP-binding</keyword>
<comment type="caution">
    <text evidence="14">The sequence shown here is derived from an EMBL/GenBank/DDBJ whole genome shotgun (WGS) entry which is preliminary data.</text>
</comment>
<keyword evidence="8 12" id="KW-0472">Membrane</keyword>
<dbReference type="Gene3D" id="3.40.50.300">
    <property type="entry name" value="P-loop containing nucleotide triphosphate hydrolases"/>
    <property type="match status" value="1"/>
</dbReference>
<dbReference type="InterPro" id="IPR005286">
    <property type="entry name" value="Cell_div_FtsE"/>
</dbReference>
<evidence type="ECO:0000256" key="4">
    <source>
        <dbReference type="ARBA" id="ARBA00022475"/>
    </source>
</evidence>
<dbReference type="OrthoDB" id="9791546at2"/>
<evidence type="ECO:0000256" key="12">
    <source>
        <dbReference type="RuleBase" id="RU365094"/>
    </source>
</evidence>
<comment type="subunit">
    <text evidence="12">Homodimer. Forms a membrane-associated complex with FtsX.</text>
</comment>
<evidence type="ECO:0000256" key="10">
    <source>
        <dbReference type="ARBA" id="ARBA00049360"/>
    </source>
</evidence>
<dbReference type="InterPro" id="IPR017871">
    <property type="entry name" value="ABC_transporter-like_CS"/>
</dbReference>
<evidence type="ECO:0000256" key="8">
    <source>
        <dbReference type="ARBA" id="ARBA00023136"/>
    </source>
</evidence>
<dbReference type="EMBL" id="AGEG01000003">
    <property type="protein sequence ID" value="EHR37906.1"/>
    <property type="molecule type" value="Genomic_DNA"/>
</dbReference>
<name>H3NIA7_9LACT</name>
<accession>H3NIA7</accession>
<dbReference type="PROSITE" id="PS00211">
    <property type="entry name" value="ABC_TRANSPORTER_1"/>
    <property type="match status" value="1"/>
</dbReference>
<keyword evidence="6 12" id="KW-0547">Nucleotide-binding</keyword>
<dbReference type="Pfam" id="PF00005">
    <property type="entry name" value="ABC_tran"/>
    <property type="match status" value="1"/>
</dbReference>
<evidence type="ECO:0000256" key="1">
    <source>
        <dbReference type="ARBA" id="ARBA00005417"/>
    </source>
</evidence>
<keyword evidence="4 12" id="KW-1003">Cell membrane</keyword>
<dbReference type="GO" id="GO:0005886">
    <property type="term" value="C:plasma membrane"/>
    <property type="evidence" value="ECO:0007669"/>
    <property type="project" value="UniProtKB-SubCell"/>
</dbReference>
<evidence type="ECO:0000256" key="9">
    <source>
        <dbReference type="ARBA" id="ARBA00023306"/>
    </source>
</evidence>
<evidence type="ECO:0000259" key="13">
    <source>
        <dbReference type="PROSITE" id="PS50893"/>
    </source>
</evidence>
<protein>
    <recommendedName>
        <fullName evidence="2 12">Cell division ATP-binding protein FtsE</fullName>
    </recommendedName>
</protein>